<dbReference type="SMART" id="SM00382">
    <property type="entry name" value="AAA"/>
    <property type="match status" value="1"/>
</dbReference>
<dbReference type="InterPro" id="IPR027417">
    <property type="entry name" value="P-loop_NTPase"/>
</dbReference>
<dbReference type="RefSeq" id="WP_138857732.1">
    <property type="nucleotide sequence ID" value="NZ_CP040709.1"/>
</dbReference>
<evidence type="ECO:0000256" key="5">
    <source>
        <dbReference type="ARBA" id="ARBA00022741"/>
    </source>
</evidence>
<evidence type="ECO:0000256" key="2">
    <source>
        <dbReference type="ARBA" id="ARBA00022448"/>
    </source>
</evidence>
<dbReference type="PROSITE" id="PS50893">
    <property type="entry name" value="ABC_TRANSPORTER_2"/>
    <property type="match status" value="1"/>
</dbReference>
<name>A0A840RWW3_9BURK</name>
<dbReference type="InterPro" id="IPR003593">
    <property type="entry name" value="AAA+_ATPase"/>
</dbReference>
<dbReference type="SUPFAM" id="SSF52540">
    <property type="entry name" value="P-loop containing nucleoside triphosphate hydrolases"/>
    <property type="match status" value="1"/>
</dbReference>
<proteinExistence type="inferred from homology"/>
<accession>A0A840RWW3</accession>
<evidence type="ECO:0000259" key="7">
    <source>
        <dbReference type="PROSITE" id="PS50893"/>
    </source>
</evidence>
<reference evidence="8 9" key="1">
    <citation type="submission" date="2020-08" db="EMBL/GenBank/DDBJ databases">
        <title>Genomic Encyclopedia of Type Strains, Phase IV (KMG-IV): sequencing the most valuable type-strain genomes for metagenomic binning, comparative biology and taxonomic classification.</title>
        <authorList>
            <person name="Goeker M."/>
        </authorList>
    </citation>
    <scope>NUCLEOTIDE SEQUENCE [LARGE SCALE GENOMIC DNA]</scope>
    <source>
        <strain evidence="8 9">DSM 23958</strain>
    </source>
</reference>
<dbReference type="Gene3D" id="3.40.50.300">
    <property type="entry name" value="P-loop containing nucleotide triphosphate hydrolases"/>
    <property type="match status" value="1"/>
</dbReference>
<sequence>MSPWVIETERLTRRFGSKTALDDLSLRVARGGVHAIVGANGAGKSTLFRILLGFMQPDAGSASVLGLPADRLRAQDRGRIGFVNEEHHLPGWMPVRELVALQHQQYAARWREAPLNQVLSFFQVLPQQRVGELSRGERAGLSLGLALAQGPELLLLDEPTLGLDVVAKRAFLDALMQVGLEQGCTIIYCSHLMDEIERLAEQLIVIERGRLRYQCEPEALCQRVRLWQVEFPFQTPSLRDLPGLLSHQPLGGLTELLLLDQSEEQVRAQLQQRGAARMASMGVSLDRAINGLLAQCHAGTALHTEWA</sequence>
<keyword evidence="5" id="KW-0547">Nucleotide-binding</keyword>
<dbReference type="EMBL" id="JACHHO010000001">
    <property type="protein sequence ID" value="MBB5203197.1"/>
    <property type="molecule type" value="Genomic_DNA"/>
</dbReference>
<comment type="caution">
    <text evidence="8">The sequence shown here is derived from an EMBL/GenBank/DDBJ whole genome shotgun (WGS) entry which is preliminary data.</text>
</comment>
<dbReference type="GO" id="GO:0016887">
    <property type="term" value="F:ATP hydrolysis activity"/>
    <property type="evidence" value="ECO:0007669"/>
    <property type="project" value="InterPro"/>
</dbReference>
<dbReference type="GO" id="GO:0005524">
    <property type="term" value="F:ATP binding"/>
    <property type="evidence" value="ECO:0007669"/>
    <property type="project" value="UniProtKB-KW"/>
</dbReference>
<keyword evidence="4" id="KW-1003">Cell membrane</keyword>
<dbReference type="PANTHER" id="PTHR42711:SF5">
    <property type="entry name" value="ABC TRANSPORTER ATP-BINDING PROTEIN NATA"/>
    <property type="match status" value="1"/>
</dbReference>
<organism evidence="8 9">
    <name type="scientific">Inhella inkyongensis</name>
    <dbReference type="NCBI Taxonomy" id="392593"/>
    <lineage>
        <taxon>Bacteria</taxon>
        <taxon>Pseudomonadati</taxon>
        <taxon>Pseudomonadota</taxon>
        <taxon>Betaproteobacteria</taxon>
        <taxon>Burkholderiales</taxon>
        <taxon>Sphaerotilaceae</taxon>
        <taxon>Inhella</taxon>
    </lineage>
</organism>
<dbReference type="CDD" id="cd03230">
    <property type="entry name" value="ABC_DR_subfamily_A"/>
    <property type="match status" value="1"/>
</dbReference>
<keyword evidence="9" id="KW-1185">Reference proteome</keyword>
<dbReference type="OrthoDB" id="9804819at2"/>
<evidence type="ECO:0000256" key="3">
    <source>
        <dbReference type="ARBA" id="ARBA00022458"/>
    </source>
</evidence>
<feature type="domain" description="ABC transporter" evidence="7">
    <location>
        <begin position="6"/>
        <end position="233"/>
    </location>
</feature>
<keyword evidence="3" id="KW-0536">Nodulation</keyword>
<evidence type="ECO:0000313" key="9">
    <source>
        <dbReference type="Proteomes" id="UP000554837"/>
    </source>
</evidence>
<dbReference type="PANTHER" id="PTHR42711">
    <property type="entry name" value="ABC TRANSPORTER ATP-BINDING PROTEIN"/>
    <property type="match status" value="1"/>
</dbReference>
<dbReference type="Pfam" id="PF00005">
    <property type="entry name" value="ABC_tran"/>
    <property type="match status" value="1"/>
</dbReference>
<comment type="similarity">
    <text evidence="1">Belongs to the ABC transporter superfamily.</text>
</comment>
<evidence type="ECO:0000256" key="1">
    <source>
        <dbReference type="ARBA" id="ARBA00005417"/>
    </source>
</evidence>
<protein>
    <submittedName>
        <fullName evidence="8">ABC-2 type transport system ATP-binding protein</fullName>
    </submittedName>
</protein>
<keyword evidence="6 8" id="KW-0067">ATP-binding</keyword>
<dbReference type="InterPro" id="IPR003439">
    <property type="entry name" value="ABC_transporter-like_ATP-bd"/>
</dbReference>
<evidence type="ECO:0000256" key="4">
    <source>
        <dbReference type="ARBA" id="ARBA00022475"/>
    </source>
</evidence>
<evidence type="ECO:0000313" key="8">
    <source>
        <dbReference type="EMBL" id="MBB5203197.1"/>
    </source>
</evidence>
<gene>
    <name evidence="8" type="ORF">HNQ51_000490</name>
</gene>
<dbReference type="InterPro" id="IPR050763">
    <property type="entry name" value="ABC_transporter_ATP-binding"/>
</dbReference>
<evidence type="ECO:0000256" key="6">
    <source>
        <dbReference type="ARBA" id="ARBA00022840"/>
    </source>
</evidence>
<keyword evidence="4" id="KW-0472">Membrane</keyword>
<dbReference type="AlphaFoldDB" id="A0A840RWW3"/>
<dbReference type="Proteomes" id="UP000554837">
    <property type="component" value="Unassembled WGS sequence"/>
</dbReference>
<keyword evidence="2" id="KW-0813">Transport</keyword>